<gene>
    <name evidence="1" type="ORF">HYN48_10875</name>
</gene>
<dbReference type="AlphaFoldDB" id="A0A2S0RHE7"/>
<sequence>MDLRKTAFFIFAPCFLSCSSQPTPLKTVFDLPGQIKEASALAYLPNTNVFWTLEDSGNDAVLFALDTNGALRHKVNINKPNVDWEALTSDDRGNLYIGDFGNNDNDRENLMIYKINAEDLGKAGANVSVQVNFYYPEQQEFPPKKSKRIFDAEAFFLHDNYFYVFTKNRSSNSDGTTQLYKIPNVAGNHAAKLMGSFTTCEAFRKCAVTDAAISGDGKKMALLSNAKVWLFEDFSGDAFLKGKVTEIDLHDNSQKEGICFKGSEIFICDEKDKHSGGNMYQLTIDNQ</sequence>
<dbReference type="SUPFAM" id="SSF101898">
    <property type="entry name" value="NHL repeat"/>
    <property type="match status" value="1"/>
</dbReference>
<name>A0A2S0RHE7_9FLAO</name>
<organism evidence="1 2">
    <name type="scientific">Flavobacterium magnum</name>
    <dbReference type="NCBI Taxonomy" id="2162713"/>
    <lineage>
        <taxon>Bacteria</taxon>
        <taxon>Pseudomonadati</taxon>
        <taxon>Bacteroidota</taxon>
        <taxon>Flavobacteriia</taxon>
        <taxon>Flavobacteriales</taxon>
        <taxon>Flavobacteriaceae</taxon>
        <taxon>Flavobacterium</taxon>
    </lineage>
</organism>
<evidence type="ECO:0008006" key="3">
    <source>
        <dbReference type="Google" id="ProtNLM"/>
    </source>
</evidence>
<protein>
    <recommendedName>
        <fullName evidence="3">SdiA-regulated family protein</fullName>
    </recommendedName>
</protein>
<dbReference type="Proteomes" id="UP000244193">
    <property type="component" value="Chromosome"/>
</dbReference>
<dbReference type="EMBL" id="CP028811">
    <property type="protein sequence ID" value="AWA30551.1"/>
    <property type="molecule type" value="Genomic_DNA"/>
</dbReference>
<dbReference type="RefSeq" id="WP_108371617.1">
    <property type="nucleotide sequence ID" value="NZ_CP028811.1"/>
</dbReference>
<dbReference type="OrthoDB" id="5599486at2"/>
<dbReference type="KEGG" id="fmg:HYN48_10875"/>
<proteinExistence type="predicted"/>
<evidence type="ECO:0000313" key="1">
    <source>
        <dbReference type="EMBL" id="AWA30551.1"/>
    </source>
</evidence>
<reference evidence="1 2" key="1">
    <citation type="submission" date="2018-04" db="EMBL/GenBank/DDBJ databases">
        <title>Genome sequencing of Flavobacterium sp. HYN0048.</title>
        <authorList>
            <person name="Yi H."/>
            <person name="Baek C."/>
        </authorList>
    </citation>
    <scope>NUCLEOTIDE SEQUENCE [LARGE SCALE GENOMIC DNA]</scope>
    <source>
        <strain evidence="1 2">HYN0048</strain>
    </source>
</reference>
<accession>A0A2S0RHE7</accession>
<keyword evidence="2" id="KW-1185">Reference proteome</keyword>
<evidence type="ECO:0000313" key="2">
    <source>
        <dbReference type="Proteomes" id="UP000244193"/>
    </source>
</evidence>